<evidence type="ECO:0000256" key="7">
    <source>
        <dbReference type="ARBA" id="ARBA00023264"/>
    </source>
</evidence>
<evidence type="ECO:0000313" key="11">
    <source>
        <dbReference type="Proteomes" id="UP000094707"/>
    </source>
</evidence>
<feature type="binding site" evidence="8">
    <location>
        <position position="47"/>
    </location>
    <ligand>
        <name>FAD</name>
        <dbReference type="ChEBI" id="CHEBI:57692"/>
    </ligand>
</feature>
<keyword evidence="1 8" id="KW-0444">Lipid biosynthesis</keyword>
<feature type="binding site" evidence="8">
    <location>
        <position position="35"/>
    </location>
    <ligand>
        <name>FAD</name>
        <dbReference type="ChEBI" id="CHEBI:57692"/>
    </ligand>
</feature>
<comment type="cofactor">
    <cofactor evidence="8">
        <name>FAD</name>
        <dbReference type="ChEBI" id="CHEBI:57692"/>
    </cofactor>
    <text evidence="8">Binds 1 FAD per subunit.</text>
</comment>
<organism evidence="10 11">
    <name type="scientific">Methanobacterium congolense</name>
    <dbReference type="NCBI Taxonomy" id="118062"/>
    <lineage>
        <taxon>Archaea</taxon>
        <taxon>Methanobacteriati</taxon>
        <taxon>Methanobacteriota</taxon>
        <taxon>Methanomada group</taxon>
        <taxon>Methanobacteria</taxon>
        <taxon>Methanobacteriales</taxon>
        <taxon>Methanobacteriaceae</taxon>
        <taxon>Methanobacterium</taxon>
    </lineage>
</organism>
<feature type="binding site" evidence="8">
    <location>
        <position position="98"/>
    </location>
    <ligand>
        <name>FAD</name>
        <dbReference type="ChEBI" id="CHEBI:57692"/>
    </ligand>
</feature>
<dbReference type="NCBIfam" id="TIGR02032">
    <property type="entry name" value="GG-red-SF"/>
    <property type="match status" value="1"/>
</dbReference>
<comment type="pathway">
    <text evidence="8">Membrane lipid metabolism; glycerophospholipid metabolism.</text>
</comment>
<feature type="binding site" evidence="8">
    <location>
        <position position="46"/>
    </location>
    <ligand>
        <name>FAD</name>
        <dbReference type="ChEBI" id="CHEBI:57692"/>
    </ligand>
</feature>
<comment type="catalytic activity">
    <reaction evidence="8">
        <text>2,3-bis-O-(phytanyl)-sn-glycerol 1-phosphate + 8 A = 2,3-bis-O-(geranylgeranyl)-sn-glycerol 1-phosphate + 8 AH2</text>
        <dbReference type="Rhea" id="RHEA:64368"/>
        <dbReference type="ChEBI" id="CHEBI:13193"/>
        <dbReference type="ChEBI" id="CHEBI:17499"/>
        <dbReference type="ChEBI" id="CHEBI:58837"/>
        <dbReference type="ChEBI" id="CHEBI:73125"/>
    </reaction>
</comment>
<dbReference type="OrthoDB" id="6062at2157"/>
<comment type="similarity">
    <text evidence="8">Belongs to the geranylgeranyl reductase family. DGGGPL reductase subfamily.</text>
</comment>
<dbReference type="InterPro" id="IPR050407">
    <property type="entry name" value="Geranylgeranyl_reductase"/>
</dbReference>
<dbReference type="Gene3D" id="3.50.50.60">
    <property type="entry name" value="FAD/NAD(P)-binding domain"/>
    <property type="match status" value="1"/>
</dbReference>
<gene>
    <name evidence="10" type="ORF">MCBB_1812</name>
</gene>
<comment type="catalytic activity">
    <reaction evidence="8">
        <text>archaetidylserine + 8 AH2 = 2,3-bis-O-phytanyl-sn-glycero-3-phospho-L-serine + 8 A</text>
        <dbReference type="Rhea" id="RHEA:84215"/>
        <dbReference type="ChEBI" id="CHEBI:13193"/>
        <dbReference type="ChEBI" id="CHEBI:17499"/>
        <dbReference type="ChEBI" id="CHEBI:71517"/>
        <dbReference type="ChEBI" id="CHEBI:74853"/>
    </reaction>
</comment>
<dbReference type="SUPFAM" id="SSF51905">
    <property type="entry name" value="FAD/NAD(P)-binding domain"/>
    <property type="match status" value="1"/>
</dbReference>
<dbReference type="InterPro" id="IPR011777">
    <property type="entry name" value="Geranylgeranyl_Rdtase_fam"/>
</dbReference>
<dbReference type="PANTHER" id="PTHR42685:SF18">
    <property type="entry name" value="DIGERANYLGERANYLGLYCEROPHOSPHOLIPID REDUCTASE"/>
    <property type="match status" value="1"/>
</dbReference>
<reference evidence="10 11" key="1">
    <citation type="submission" date="2016-08" db="EMBL/GenBank/DDBJ databases">
        <authorList>
            <person name="Seilhamer J.J."/>
        </authorList>
    </citation>
    <scope>NUCLEOTIDE SEQUENCE [LARGE SCALE GENOMIC DNA]</scope>
    <source>
        <strain evidence="10">Buetzberg</strain>
    </source>
</reference>
<dbReference type="InterPro" id="IPR054715">
    <property type="entry name" value="GGR_cat"/>
</dbReference>
<dbReference type="RefSeq" id="WP_071907432.1">
    <property type="nucleotide sequence ID" value="NZ_LT607756.1"/>
</dbReference>
<evidence type="ECO:0000256" key="1">
    <source>
        <dbReference type="ARBA" id="ARBA00022516"/>
    </source>
</evidence>
<dbReference type="AlphaFoldDB" id="A0A1D3L405"/>
<keyword evidence="7 8" id="KW-1208">Phospholipid metabolism</keyword>
<keyword evidence="5 8" id="KW-0443">Lipid metabolism</keyword>
<evidence type="ECO:0000259" key="9">
    <source>
        <dbReference type="Pfam" id="PF22578"/>
    </source>
</evidence>
<dbReference type="STRING" id="118062.MCBB_1812"/>
<dbReference type="InterPro" id="IPR036188">
    <property type="entry name" value="FAD/NAD-bd_sf"/>
</dbReference>
<evidence type="ECO:0000256" key="4">
    <source>
        <dbReference type="ARBA" id="ARBA00023002"/>
    </source>
</evidence>
<comment type="function">
    <text evidence="8">Is involved in the reduction of 2,3-digeranylgeranylglycerophospholipids (unsaturated archaeols) into 2,3-diphytanylglycerophospholipids (saturated archaeols) in the biosynthesis of archaeal membrane lipids. Catalyzes the formation of archaetidic acid (2,3-di-O-phytanyl-sn-glyceryl phosphate) from 2,3-di-O-geranylgeranylglyceryl phosphate (DGGGP) via the hydrogenation of each double bond of the isoprenoid chains. Is also probably able to reduce double bonds of geranyl groups in CDP-2,3-bis-O-(geranylgeranyl)-sn-glycerol and archaetidylserine, thus acting at various stages in the biosynthesis of archaeal membrane lipids.</text>
</comment>
<dbReference type="Gene3D" id="3.30.9.10">
    <property type="entry name" value="D-Amino Acid Oxidase, subunit A, domain 2"/>
    <property type="match status" value="1"/>
</dbReference>
<keyword evidence="4 8" id="KW-0560">Oxidoreductase</keyword>
<proteinExistence type="inferred from homology"/>
<dbReference type="GO" id="GO:0050660">
    <property type="term" value="F:flavin adenine dinucleotide binding"/>
    <property type="evidence" value="ECO:0007669"/>
    <property type="project" value="UniProtKB-UniRule"/>
</dbReference>
<dbReference type="PATRIC" id="fig|129848.4.peg.1848"/>
<feature type="binding site" evidence="8">
    <location>
        <position position="273"/>
    </location>
    <ligand>
        <name>FAD</name>
        <dbReference type="ChEBI" id="CHEBI:57692"/>
    </ligand>
</feature>
<evidence type="ECO:0000313" key="10">
    <source>
        <dbReference type="EMBL" id="SCG86361.1"/>
    </source>
</evidence>
<evidence type="ECO:0000256" key="5">
    <source>
        <dbReference type="ARBA" id="ARBA00023098"/>
    </source>
</evidence>
<comment type="catalytic activity">
    <reaction evidence="8">
        <text>CDP-2,3-bis-O-(geranylgeranyl)-sn-glycerol + 8 AH2 = CDP-2,3-bis-O-(phytanyl)-sn-glycerol + 8 A</text>
        <dbReference type="Rhea" id="RHEA:84207"/>
        <dbReference type="ChEBI" id="CHEBI:13193"/>
        <dbReference type="ChEBI" id="CHEBI:17499"/>
        <dbReference type="ChEBI" id="CHEBI:58838"/>
        <dbReference type="ChEBI" id="CHEBI:74004"/>
    </reaction>
</comment>
<dbReference type="KEGG" id="mcub:MCBB_1812"/>
<feature type="domain" description="Digeranylgeranylglycerophospholipid reductase catalytic" evidence="9">
    <location>
        <begin position="175"/>
        <end position="242"/>
    </location>
</feature>
<sequence length="385" mass="41954">MTRMKYDVVVVGGRIAGSVSSLFASRGGADVLMIEKRQEIGTPVQCAEGTTTSTFETLQMEPSKRFVASKIDGADVHAPSGRKFQVAGENTKGYILERKIFDKHLAVESAKAGTDVMVKTTVKDLLIRDGKVCGVVAEHMGERMEIHADVVVAADGVESMVAQRAGLNTRKKPFDICSCAQYEVVGLDIPSNWLKFYFGEETAPGGYAWIFPKGEDRANVGLGVRGTRETAYSYLQKFMARFHATPVELKVGGVPVSGVISKTFKDGLMVVGDAAGQVDPITGGGIHLAASCGRIAGEVAAEAVEACDTSSKFLKRYEDRWRNEIGGNLETSLKYRRIMDKLTDKDINTIVEFLETQDFESISRIAALKFMGKHPNLLKLLKEIL</sequence>
<dbReference type="GO" id="GO:0045550">
    <property type="term" value="F:geranylgeranyl reductase activity"/>
    <property type="evidence" value="ECO:0007669"/>
    <property type="project" value="InterPro"/>
</dbReference>
<dbReference type="Proteomes" id="UP000094707">
    <property type="component" value="Chromosome I"/>
</dbReference>
<keyword evidence="6 8" id="KW-0594">Phospholipid biosynthesis</keyword>
<dbReference type="PRINTS" id="PR00420">
    <property type="entry name" value="RNGMNOXGNASE"/>
</dbReference>
<dbReference type="EC" id="1.3.-.-" evidence="8"/>
<accession>A0A1D3L405</accession>
<dbReference type="GO" id="GO:0046474">
    <property type="term" value="P:glycerophospholipid biosynthetic process"/>
    <property type="evidence" value="ECO:0007669"/>
    <property type="project" value="UniProtKB-UniRule"/>
</dbReference>
<evidence type="ECO:0000256" key="2">
    <source>
        <dbReference type="ARBA" id="ARBA00022630"/>
    </source>
</evidence>
<keyword evidence="3 8" id="KW-0274">FAD</keyword>
<dbReference type="UniPathway" id="UPA00940"/>
<dbReference type="Pfam" id="PF22578">
    <property type="entry name" value="GGR_cat"/>
    <property type="match status" value="1"/>
</dbReference>
<evidence type="ECO:0000256" key="3">
    <source>
        <dbReference type="ARBA" id="ARBA00022827"/>
    </source>
</evidence>
<dbReference type="GO" id="GO:0016020">
    <property type="term" value="C:membrane"/>
    <property type="evidence" value="ECO:0007669"/>
    <property type="project" value="GOC"/>
</dbReference>
<evidence type="ECO:0000256" key="6">
    <source>
        <dbReference type="ARBA" id="ARBA00023209"/>
    </source>
</evidence>
<feature type="binding site" evidence="8">
    <location>
        <position position="286"/>
    </location>
    <ligand>
        <name>FAD</name>
        <dbReference type="ChEBI" id="CHEBI:57692"/>
    </ligand>
</feature>
<dbReference type="GO" id="GO:0046467">
    <property type="term" value="P:membrane lipid biosynthetic process"/>
    <property type="evidence" value="ECO:0007669"/>
    <property type="project" value="InterPro"/>
</dbReference>
<feature type="binding site" evidence="8">
    <location>
        <position position="16"/>
    </location>
    <ligand>
        <name>FAD</name>
        <dbReference type="ChEBI" id="CHEBI:57692"/>
    </ligand>
</feature>
<dbReference type="GO" id="GO:0016628">
    <property type="term" value="F:oxidoreductase activity, acting on the CH-CH group of donors, NAD or NADP as acceptor"/>
    <property type="evidence" value="ECO:0007669"/>
    <property type="project" value="InterPro"/>
</dbReference>
<protein>
    <recommendedName>
        <fullName evidence="8">Digeranylgeranylglycerophospholipid reductase</fullName>
        <shortName evidence="8">DGGGPL reductase</shortName>
        <ecNumber evidence="8">1.3.-.-</ecNumber>
    </recommendedName>
    <alternativeName>
        <fullName evidence="8">2,3-bis-O-geranylgeranylglyceryl phosphate reductase</fullName>
    </alternativeName>
    <alternativeName>
        <fullName evidence="8">Geranylgeranyl reductase</fullName>
        <shortName evidence="8">GGR</shortName>
    </alternativeName>
</protein>
<keyword evidence="2 8" id="KW-0285">Flavoprotein</keyword>
<keyword evidence="11" id="KW-1185">Reference proteome</keyword>
<comment type="caution">
    <text evidence="8">Lacks conserved residue(s) required for the propagation of feature annotation.</text>
</comment>
<dbReference type="Pfam" id="PF12831">
    <property type="entry name" value="FAD_oxidored"/>
    <property type="match status" value="1"/>
</dbReference>
<feature type="binding site" evidence="8">
    <location>
        <position position="285"/>
    </location>
    <ligand>
        <name>FAD</name>
        <dbReference type="ChEBI" id="CHEBI:57692"/>
    </ligand>
</feature>
<dbReference type="InterPro" id="IPR023590">
    <property type="entry name" value="DGGGPL_reductase"/>
</dbReference>
<name>A0A1D3L405_9EURY</name>
<evidence type="ECO:0000256" key="8">
    <source>
        <dbReference type="HAMAP-Rule" id="MF_01287"/>
    </source>
</evidence>
<feature type="binding site" evidence="8">
    <location>
        <position position="122"/>
    </location>
    <ligand>
        <name>FAD</name>
        <dbReference type="ChEBI" id="CHEBI:57692"/>
    </ligand>
</feature>
<comment type="miscellaneous">
    <text evidence="8">Reduction reaction proceeds via syn addition of hydrogen for double bonds.</text>
</comment>
<dbReference type="HAMAP" id="MF_01287">
    <property type="entry name" value="DGGGPL_reductase"/>
    <property type="match status" value="1"/>
</dbReference>
<feature type="binding site" evidence="8">
    <location>
        <position position="49"/>
    </location>
    <ligand>
        <name>FAD</name>
        <dbReference type="ChEBI" id="CHEBI:57692"/>
    </ligand>
</feature>
<comment type="catalytic activity">
    <reaction evidence="8">
        <text>a 2,3-bis-O-phytanyl-sn-glycerol 1-phospholipid + 8 A = a 2,3-bis-O-(geranylgeranyl)-sn-glycerol 1-phospholipid + 8 AH2</text>
        <dbReference type="Rhea" id="RHEA:64376"/>
        <dbReference type="ChEBI" id="CHEBI:13193"/>
        <dbReference type="ChEBI" id="CHEBI:17499"/>
        <dbReference type="ChEBI" id="CHEBI:138139"/>
        <dbReference type="ChEBI" id="CHEBI:138140"/>
    </reaction>
</comment>
<dbReference type="GeneID" id="30412650"/>
<dbReference type="PANTHER" id="PTHR42685">
    <property type="entry name" value="GERANYLGERANYL DIPHOSPHATE REDUCTASE"/>
    <property type="match status" value="1"/>
</dbReference>
<dbReference type="EMBL" id="LT607756">
    <property type="protein sequence ID" value="SCG86361.1"/>
    <property type="molecule type" value="Genomic_DNA"/>
</dbReference>